<keyword evidence="3 6" id="KW-0812">Transmembrane</keyword>
<dbReference type="EMBL" id="FOCM01000005">
    <property type="protein sequence ID" value="SEN64429.1"/>
    <property type="molecule type" value="Genomic_DNA"/>
</dbReference>
<dbReference type="Proteomes" id="UP000199372">
    <property type="component" value="Unassembled WGS sequence"/>
</dbReference>
<dbReference type="GO" id="GO:0005886">
    <property type="term" value="C:plasma membrane"/>
    <property type="evidence" value="ECO:0007669"/>
    <property type="project" value="UniProtKB-SubCell"/>
</dbReference>
<feature type="transmembrane region" description="Helical" evidence="6">
    <location>
        <begin position="46"/>
        <end position="63"/>
    </location>
</feature>
<protein>
    <submittedName>
        <fullName evidence="9">Competence protein ComEC</fullName>
    </submittedName>
</protein>
<evidence type="ECO:0000256" key="4">
    <source>
        <dbReference type="ARBA" id="ARBA00022989"/>
    </source>
</evidence>
<feature type="transmembrane region" description="Helical" evidence="6">
    <location>
        <begin position="397"/>
        <end position="418"/>
    </location>
</feature>
<organism evidence="9 10">
    <name type="scientific">Palleronia pelagia</name>
    <dbReference type="NCBI Taxonomy" id="387096"/>
    <lineage>
        <taxon>Bacteria</taxon>
        <taxon>Pseudomonadati</taxon>
        <taxon>Pseudomonadota</taxon>
        <taxon>Alphaproteobacteria</taxon>
        <taxon>Rhodobacterales</taxon>
        <taxon>Roseobacteraceae</taxon>
        <taxon>Palleronia</taxon>
    </lineage>
</organism>
<keyword evidence="4 6" id="KW-1133">Transmembrane helix</keyword>
<evidence type="ECO:0000313" key="10">
    <source>
        <dbReference type="Proteomes" id="UP000199372"/>
    </source>
</evidence>
<dbReference type="Pfam" id="PF03772">
    <property type="entry name" value="Competence"/>
    <property type="match status" value="1"/>
</dbReference>
<feature type="transmembrane region" description="Helical" evidence="6">
    <location>
        <begin position="461"/>
        <end position="479"/>
    </location>
</feature>
<feature type="transmembrane region" description="Helical" evidence="6">
    <location>
        <begin position="491"/>
        <end position="511"/>
    </location>
</feature>
<keyword evidence="10" id="KW-1185">Reference proteome</keyword>
<dbReference type="InterPro" id="IPR004477">
    <property type="entry name" value="ComEC_N"/>
</dbReference>
<feature type="transmembrane region" description="Helical" evidence="6">
    <location>
        <begin position="345"/>
        <end position="362"/>
    </location>
</feature>
<dbReference type="PANTHER" id="PTHR30619:SF1">
    <property type="entry name" value="RECOMBINATION PROTEIN 2"/>
    <property type="match status" value="1"/>
</dbReference>
<keyword evidence="5 6" id="KW-0472">Membrane</keyword>
<feature type="transmembrane region" description="Helical" evidence="6">
    <location>
        <begin position="21"/>
        <end position="40"/>
    </location>
</feature>
<reference evidence="10" key="1">
    <citation type="submission" date="2016-10" db="EMBL/GenBank/DDBJ databases">
        <authorList>
            <person name="Varghese N."/>
            <person name="Submissions S."/>
        </authorList>
    </citation>
    <scope>NUCLEOTIDE SEQUENCE [LARGE SCALE GENOMIC DNA]</scope>
    <source>
        <strain evidence="10">DSM 26893</strain>
    </source>
</reference>
<accession>A0A1H8I7P5</accession>
<dbReference type="Pfam" id="PF13567">
    <property type="entry name" value="DUF4131"/>
    <property type="match status" value="1"/>
</dbReference>
<feature type="transmembrane region" description="Helical" evidence="6">
    <location>
        <begin position="297"/>
        <end position="315"/>
    </location>
</feature>
<evidence type="ECO:0000259" key="8">
    <source>
        <dbReference type="Pfam" id="PF13567"/>
    </source>
</evidence>
<comment type="subcellular location">
    <subcellularLocation>
        <location evidence="1">Cell membrane</location>
        <topology evidence="1">Multi-pass membrane protein</topology>
    </subcellularLocation>
</comment>
<dbReference type="InterPro" id="IPR025405">
    <property type="entry name" value="DUF4131"/>
</dbReference>
<dbReference type="NCBIfam" id="TIGR00360">
    <property type="entry name" value="ComEC_N-term"/>
    <property type="match status" value="1"/>
</dbReference>
<dbReference type="RefSeq" id="WP_330220642.1">
    <property type="nucleotide sequence ID" value="NZ_FOCM01000005.1"/>
</dbReference>
<feature type="transmembrane region" description="Helical" evidence="6">
    <location>
        <begin position="259"/>
        <end position="285"/>
    </location>
</feature>
<evidence type="ECO:0000256" key="2">
    <source>
        <dbReference type="ARBA" id="ARBA00022475"/>
    </source>
</evidence>
<evidence type="ECO:0000259" key="7">
    <source>
        <dbReference type="Pfam" id="PF03772"/>
    </source>
</evidence>
<feature type="transmembrane region" description="Helical" evidence="6">
    <location>
        <begin position="368"/>
        <end position="385"/>
    </location>
</feature>
<name>A0A1H8I7P5_9RHOB</name>
<gene>
    <name evidence="9" type="ORF">SAMN04488011_105132</name>
</gene>
<feature type="transmembrane region" description="Helical" evidence="6">
    <location>
        <begin position="430"/>
        <end position="454"/>
    </location>
</feature>
<feature type="transmembrane region" description="Helical" evidence="6">
    <location>
        <begin position="70"/>
        <end position="88"/>
    </location>
</feature>
<evidence type="ECO:0000313" key="9">
    <source>
        <dbReference type="EMBL" id="SEN64429.1"/>
    </source>
</evidence>
<keyword evidence="2" id="KW-1003">Cell membrane</keyword>
<feature type="domain" description="DUF4131" evidence="8">
    <location>
        <begin position="48"/>
        <end position="200"/>
    </location>
</feature>
<feature type="domain" description="ComEC/Rec2-related protein" evidence="7">
    <location>
        <begin position="239"/>
        <end position="514"/>
    </location>
</feature>
<dbReference type="PANTHER" id="PTHR30619">
    <property type="entry name" value="DNA INTERNALIZATION/COMPETENCE PROTEIN COMEC/REC2"/>
    <property type="match status" value="1"/>
</dbReference>
<evidence type="ECO:0000256" key="3">
    <source>
        <dbReference type="ARBA" id="ARBA00022692"/>
    </source>
</evidence>
<dbReference type="AlphaFoldDB" id="A0A1H8I7P5"/>
<evidence type="ECO:0000256" key="6">
    <source>
        <dbReference type="SAM" id="Phobius"/>
    </source>
</evidence>
<proteinExistence type="predicted"/>
<evidence type="ECO:0000256" key="5">
    <source>
        <dbReference type="ARBA" id="ARBA00023136"/>
    </source>
</evidence>
<dbReference type="InterPro" id="IPR052159">
    <property type="entry name" value="Competence_DNA_uptake"/>
</dbReference>
<sequence length="702" mass="74430">MAPGPTDRLRAVLRLDGQRGALTPWVPVFLGIGVGIYFVLPVEPSATGWACLASALALCLLIIWRGGWRFPWVAAVSLVLAGLCLAGLRSATVAAPVLDWRYYGPVQGRIVEIDRSASDKPRLTLDRVVLERVAPADTPRRVRVSLHGQQGWIDPLPGQVLLVTAHLGPPQGPVEPGGFDFQRMAWFERLGAVGYARTPALLWDDTARDRPVGRLRHAIAEHVRAILPGARGAFAATITTGDRAAIPPDTLEALRKANLAHLLAISGLHMGLMTGVAFSAIRGLLAAVPGLALRRPIKKYAAVGALVVGAFYLALSGGNVATQRAFVMAAVMLLAVCLDRRAITLGAVAVAATIILVLRPEALTRPGFQMSFAATTALVAAFRAWRDHGPSGGGRWIKAAVAVVLSSGVAGLATAPYAASHFNMVPHYGLVANVLTVPLMGAVVMPAALLAGVLAPFGLSWIGLEVMGPAIGWILWVAQTVSDWPHAVSRVIAPPGAVLPLLSLGMLFLVLWQGRARFAGLVPAVAAMVLWTGAERPDFLIAPTGGLIGAWQEDGRILSKPRGDGFAARNWLENDGMVPDQEAAALWDASDTVTFRRGGFAVTQIMGRNAPPRARAACARDEVVVLRRALPDLAGPCRVIDEELLRRTGALAIWLDAGGAQLVAARHVTGRRPWNRGGAWLEDLPELGRPAHEGSLQAQITP</sequence>
<evidence type="ECO:0000256" key="1">
    <source>
        <dbReference type="ARBA" id="ARBA00004651"/>
    </source>
</evidence>